<organism evidence="3 5">
    <name type="scientific">Vibrio anguillarum</name>
    <name type="common">Listonella anguillarum</name>
    <dbReference type="NCBI Taxonomy" id="55601"/>
    <lineage>
        <taxon>Bacteria</taxon>
        <taxon>Pseudomonadati</taxon>
        <taxon>Pseudomonadota</taxon>
        <taxon>Gammaproteobacteria</taxon>
        <taxon>Vibrionales</taxon>
        <taxon>Vibrionaceae</taxon>
        <taxon>Vibrio</taxon>
    </lineage>
</organism>
<dbReference type="EMBL" id="RDPI01000019">
    <property type="protein sequence ID" value="MBF4374516.1"/>
    <property type="molecule type" value="Genomic_DNA"/>
</dbReference>
<proteinExistence type="predicted"/>
<comment type="caution">
    <text evidence="3">The sequence shown here is derived from an EMBL/GenBank/DDBJ whole genome shotgun (WGS) entry which is preliminary data.</text>
</comment>
<dbReference type="Proteomes" id="UP000726136">
    <property type="component" value="Unassembled WGS sequence"/>
</dbReference>
<evidence type="ECO:0000313" key="2">
    <source>
        <dbReference type="EMBL" id="MBF4374516.1"/>
    </source>
</evidence>
<evidence type="ECO:0000313" key="5">
    <source>
        <dbReference type="Proteomes" id="UP000786185"/>
    </source>
</evidence>
<feature type="compositionally biased region" description="Basic and acidic residues" evidence="1">
    <location>
        <begin position="38"/>
        <end position="52"/>
    </location>
</feature>
<reference evidence="3 4" key="1">
    <citation type="journal article" date="2021" name="PeerJ">
        <title>Analysis of 44 Vibrio anguillarum genomes reveals high genetic diversity.</title>
        <authorList>
            <person name="Hansen M.J."/>
            <person name="Dalsgaard I."/>
        </authorList>
    </citation>
    <scope>NUCLEOTIDE SEQUENCE</scope>
    <source>
        <strain evidence="2 4">040915-1/1B</strain>
        <strain evidence="3">850617-1/1</strain>
    </source>
</reference>
<dbReference type="RefSeq" id="WP_194663928.1">
    <property type="nucleotide sequence ID" value="NZ_RDPI01000019.1"/>
</dbReference>
<keyword evidence="4" id="KW-1185">Reference proteome</keyword>
<feature type="region of interest" description="Disordered" evidence="1">
    <location>
        <begin position="35"/>
        <end position="54"/>
    </location>
</feature>
<gene>
    <name evidence="2" type="ORF">EAY46_15710</name>
    <name evidence="3" type="ORF">ERJ77_24410</name>
</gene>
<feature type="region of interest" description="Disordered" evidence="1">
    <location>
        <begin position="72"/>
        <end position="98"/>
    </location>
</feature>
<dbReference type="EMBL" id="SCLC01001089">
    <property type="protein sequence ID" value="MBF4437570.1"/>
    <property type="molecule type" value="Genomic_DNA"/>
</dbReference>
<protein>
    <submittedName>
        <fullName evidence="3">Uncharacterized protein</fullName>
    </submittedName>
</protein>
<evidence type="ECO:0000256" key="1">
    <source>
        <dbReference type="SAM" id="MobiDB-lite"/>
    </source>
</evidence>
<dbReference type="Proteomes" id="UP000786185">
    <property type="component" value="Unassembled WGS sequence"/>
</dbReference>
<evidence type="ECO:0000313" key="4">
    <source>
        <dbReference type="Proteomes" id="UP000726136"/>
    </source>
</evidence>
<name>A0AAW4BHP0_VIBAN</name>
<evidence type="ECO:0000313" key="3">
    <source>
        <dbReference type="EMBL" id="MBF4437570.1"/>
    </source>
</evidence>
<sequence length="98" mass="10941">MKTVTEIKLSIGGERMAKKCIQTIDMADIFNWKLGHGGKREGSGRKKSEGSEVIRVPSQLVPQVKKMIEEYKNSIDQSKKKAARDGGQSKPKRRGRAL</sequence>
<dbReference type="AlphaFoldDB" id="A0AAW4BHP0"/>
<accession>A0AAW4BHP0</accession>